<name>A0A6V7RZR8_PLAVN</name>
<evidence type="ECO:0000259" key="12">
    <source>
        <dbReference type="Pfam" id="PF08264"/>
    </source>
</evidence>
<dbReference type="GO" id="GO:0032543">
    <property type="term" value="P:mitochondrial translation"/>
    <property type="evidence" value="ECO:0007669"/>
    <property type="project" value="TreeGrafter"/>
</dbReference>
<dbReference type="SUPFAM" id="SSF47323">
    <property type="entry name" value="Anticodon-binding domain of a subclass of class I aminoacyl-tRNA synthetases"/>
    <property type="match status" value="1"/>
</dbReference>
<evidence type="ECO:0000256" key="6">
    <source>
        <dbReference type="ARBA" id="ARBA00022917"/>
    </source>
</evidence>
<evidence type="ECO:0000256" key="9">
    <source>
        <dbReference type="SAM" id="MobiDB-lite"/>
    </source>
</evidence>
<feature type="compositionally biased region" description="Basic and acidic residues" evidence="9">
    <location>
        <begin position="107"/>
        <end position="118"/>
    </location>
</feature>
<evidence type="ECO:0000256" key="10">
    <source>
        <dbReference type="SAM" id="SignalP"/>
    </source>
</evidence>
<evidence type="ECO:0000313" key="13">
    <source>
        <dbReference type="EMBL" id="CAD2089087.1"/>
    </source>
</evidence>
<comment type="similarity">
    <text evidence="1">Belongs to the class-I aminoacyl-tRNA synthetase family.</text>
</comment>
<organism evidence="13 14">
    <name type="scientific">Plasmodium vinckei lentum</name>
    <dbReference type="NCBI Taxonomy" id="138297"/>
    <lineage>
        <taxon>Eukaryota</taxon>
        <taxon>Sar</taxon>
        <taxon>Alveolata</taxon>
        <taxon>Apicomplexa</taxon>
        <taxon>Aconoidasida</taxon>
        <taxon>Haemosporida</taxon>
        <taxon>Plasmodiidae</taxon>
        <taxon>Plasmodium</taxon>
        <taxon>Plasmodium (Vinckeia)</taxon>
    </lineage>
</organism>
<dbReference type="GO" id="GO:0006429">
    <property type="term" value="P:leucyl-tRNA aminoacylation"/>
    <property type="evidence" value="ECO:0007669"/>
    <property type="project" value="InterPro"/>
</dbReference>
<evidence type="ECO:0000256" key="4">
    <source>
        <dbReference type="ARBA" id="ARBA00022741"/>
    </source>
</evidence>
<dbReference type="InterPro" id="IPR009080">
    <property type="entry name" value="tRNAsynth_Ia_anticodon-bd"/>
</dbReference>
<dbReference type="PRINTS" id="PR00985">
    <property type="entry name" value="TRNASYNTHLEU"/>
</dbReference>
<keyword evidence="4" id="KW-0547">Nucleotide-binding</keyword>
<evidence type="ECO:0000256" key="1">
    <source>
        <dbReference type="ARBA" id="ARBA00005594"/>
    </source>
</evidence>
<keyword evidence="10" id="KW-0732">Signal</keyword>
<dbReference type="AlphaFoldDB" id="A0A6V7RZR8"/>
<dbReference type="PANTHER" id="PTHR43740:SF2">
    <property type="entry name" value="LEUCINE--TRNA LIGASE, MITOCHONDRIAL"/>
    <property type="match status" value="1"/>
</dbReference>
<feature type="signal peptide" evidence="10">
    <location>
        <begin position="1"/>
        <end position="18"/>
    </location>
</feature>
<evidence type="ECO:0000256" key="5">
    <source>
        <dbReference type="ARBA" id="ARBA00022840"/>
    </source>
</evidence>
<dbReference type="SUPFAM" id="SSF52374">
    <property type="entry name" value="Nucleotidylyl transferase"/>
    <property type="match status" value="1"/>
</dbReference>
<feature type="chain" id="PRO_5028316158" description="leucine--tRNA ligase" evidence="10">
    <location>
        <begin position="19"/>
        <end position="1232"/>
    </location>
</feature>
<keyword evidence="3 13" id="KW-0436">Ligase</keyword>
<feature type="domain" description="Methionyl/Valyl/Leucyl/Isoleucyl-tRNA synthetase anticodon-binding" evidence="12">
    <location>
        <begin position="1053"/>
        <end position="1160"/>
    </location>
</feature>
<dbReference type="Gene3D" id="3.40.50.620">
    <property type="entry name" value="HUPs"/>
    <property type="match status" value="2"/>
</dbReference>
<dbReference type="VEuPathDB" id="PlasmoDB:PVLDE_0701380"/>
<gene>
    <name evidence="13" type="ORF">PVLDE_0701380</name>
</gene>
<comment type="catalytic activity">
    <reaction evidence="8">
        <text>tRNA(Leu) + L-leucine + ATP = L-leucyl-tRNA(Leu) + AMP + diphosphate</text>
        <dbReference type="Rhea" id="RHEA:11688"/>
        <dbReference type="Rhea" id="RHEA-COMP:9613"/>
        <dbReference type="Rhea" id="RHEA-COMP:9622"/>
        <dbReference type="ChEBI" id="CHEBI:30616"/>
        <dbReference type="ChEBI" id="CHEBI:33019"/>
        <dbReference type="ChEBI" id="CHEBI:57427"/>
        <dbReference type="ChEBI" id="CHEBI:78442"/>
        <dbReference type="ChEBI" id="CHEBI:78494"/>
        <dbReference type="ChEBI" id="CHEBI:456215"/>
        <dbReference type="EC" id="6.1.1.4"/>
    </reaction>
</comment>
<evidence type="ECO:0000313" key="14">
    <source>
        <dbReference type="Proteomes" id="UP000515308"/>
    </source>
</evidence>
<evidence type="ECO:0000259" key="11">
    <source>
        <dbReference type="Pfam" id="PF00133"/>
    </source>
</evidence>
<dbReference type="Pfam" id="PF00133">
    <property type="entry name" value="tRNA-synt_1"/>
    <property type="match status" value="3"/>
</dbReference>
<dbReference type="InterPro" id="IPR002302">
    <property type="entry name" value="Leu-tRNA-ligase"/>
</dbReference>
<dbReference type="EMBL" id="LR865369">
    <property type="protein sequence ID" value="CAD2089087.1"/>
    <property type="molecule type" value="Genomic_DNA"/>
</dbReference>
<evidence type="ECO:0000256" key="8">
    <source>
        <dbReference type="ARBA" id="ARBA00047469"/>
    </source>
</evidence>
<dbReference type="Proteomes" id="UP000515308">
    <property type="component" value="Chromosome PVLDE_07"/>
</dbReference>
<feature type="domain" description="Aminoacyl-tRNA synthetase class Ia" evidence="11">
    <location>
        <begin position="906"/>
        <end position="944"/>
    </location>
</feature>
<dbReference type="GO" id="GO:0005524">
    <property type="term" value="F:ATP binding"/>
    <property type="evidence" value="ECO:0007669"/>
    <property type="project" value="UniProtKB-KW"/>
</dbReference>
<dbReference type="EC" id="6.1.1.4" evidence="2"/>
<reference evidence="13 14" key="1">
    <citation type="submission" date="2020-08" db="EMBL/GenBank/DDBJ databases">
        <authorList>
            <person name="Ramaprasad A."/>
        </authorList>
    </citation>
    <scope>NUCLEOTIDE SEQUENCE [LARGE SCALE GENOMIC DNA]</scope>
</reference>
<protein>
    <recommendedName>
        <fullName evidence="2">leucine--tRNA ligase</fullName>
        <ecNumber evidence="2">6.1.1.4</ecNumber>
    </recommendedName>
</protein>
<dbReference type="Pfam" id="PF08264">
    <property type="entry name" value="Anticodon_1"/>
    <property type="match status" value="1"/>
</dbReference>
<dbReference type="GO" id="GO:0004823">
    <property type="term" value="F:leucine-tRNA ligase activity"/>
    <property type="evidence" value="ECO:0007669"/>
    <property type="project" value="UniProtKB-EC"/>
</dbReference>
<keyword evidence="5" id="KW-0067">ATP-binding</keyword>
<dbReference type="GO" id="GO:0005739">
    <property type="term" value="C:mitochondrion"/>
    <property type="evidence" value="ECO:0007669"/>
    <property type="project" value="TreeGrafter"/>
</dbReference>
<dbReference type="Gene3D" id="1.10.730.10">
    <property type="entry name" value="Isoleucyl-tRNA Synthetase, Domain 1"/>
    <property type="match status" value="2"/>
</dbReference>
<feature type="region of interest" description="Disordered" evidence="9">
    <location>
        <begin position="107"/>
        <end position="126"/>
    </location>
</feature>
<keyword evidence="6" id="KW-0648">Protein biosynthesis</keyword>
<dbReference type="FunFam" id="3.40.50.620:FF:000060">
    <property type="entry name" value="Leucine--tRNA ligase"/>
    <property type="match status" value="1"/>
</dbReference>
<dbReference type="InterPro" id="IPR013155">
    <property type="entry name" value="M/V/L/I-tRNA-synth_anticd-bd"/>
</dbReference>
<sequence length="1232" mass="146586">MIIIICLVIVVGIADLISFNNVKVIDAFGIIKNYENKNLFLKPSTYTKRRKKYDYESDKNRSIKINCEKKNLYDFKLIEKKWQIIWNCKKLLDKDFKRFNKYMENESKREKKRDDKTGMEGGEENGIEIGLDRDRNEIEESTHSIGKKVEKNTVGCDMKEKYYILDMFPYPSSSGLHVGHILCFTITDVISKFKRMNNYCVFHPIGWDSFGLPCDRLSMKLKVDPRQIIKKNISNFKNQLIKLGFLFNWENEINTCEKKYFKWTQWIIIQMFLNNLAYKKKSYVNWSDELNCVISNDELRNEINLKNLKIKKIKLLQWYLKITKYAKRLVKDLKLINWPDKIKNMQNNWIGIRSGIIIKGKIMDSKDLINYYSNFINKLKIPHIFYNSVYNNYSLLLLNRVYSSMLEHKKTYDFFLFENEDMSNSLKASVIELCNKIGVISSDDNSEEMNISKLLLNQDNNLLPLTKEIDKSNVERSNDNYVNIFLSKSDSILENDKIIISIDHPDINKIINGNKFLENLINEKILQDDMTRLKDDKIYFSGSVFYNPIINKYIPIYICSWILENHKNTLFFMEKEKTDKMERNKKNELIYDLIANSKFSKKKYMYNLKDWLFSRQRYWGEPFPFIYKTDETNGREYFYKDKEKENNKVQIKKVRNDPSNDIYIDKIPVCLPKFDKSIYDIKKDGDITDCENNNAHSVLSKFKDWIYLKNEKDDVLYKRECDIMPQWAGSSWYYLRYIDPKNEKKIFNKKKINSWLPVDLYVGGSEHAVLHLLYARFFHKFLYDLKLVNHKEPFKKLFNQGLLLNAGSFYLYTDLQNRLISFENVGKLLKGENKMAKIGNSTNENNINENVKKQDEIVNELINGKSYKTEGNIVRKYLIDEKYVIEKENKYYLKNLSSIQVQPIYEKMSKSRGNIINPDDIVKKYGADCLRLHILFLGPIDQNKKWSIKGIKGTYKFLSKLYNLFIKKKEETDYLEKESKEYHNLICENCVEIQKDKKLILDFMKKKVSGTKKGIKKMIKIVREKGDNNMILSDIIKKKKIDEIEKEKKIITNYYITQITRCIEKTRLNTAVSFFMKFYNDIKTWDYIPLKIFLIFIKLLYPFCPHISEEFWYYYLKKYKGREKGNKIKNEGKKEKVAKQICYFCNSRSLLFYAKWPSLFQIKNNEKFANISIRINNKHITYIKNNSESSKQNIIEQSTNMIKDSIDKEIKKGKKIVNIINVPNKLINFVIV</sequence>
<proteinExistence type="inferred from homology"/>
<feature type="domain" description="Aminoacyl-tRNA synthetase class Ia" evidence="11">
    <location>
        <begin position="158"/>
        <end position="350"/>
    </location>
</feature>
<evidence type="ECO:0000256" key="7">
    <source>
        <dbReference type="ARBA" id="ARBA00023146"/>
    </source>
</evidence>
<evidence type="ECO:0000256" key="2">
    <source>
        <dbReference type="ARBA" id="ARBA00013164"/>
    </source>
</evidence>
<accession>A0A6V7RZR8</accession>
<dbReference type="InterPro" id="IPR014729">
    <property type="entry name" value="Rossmann-like_a/b/a_fold"/>
</dbReference>
<dbReference type="PANTHER" id="PTHR43740">
    <property type="entry name" value="LEUCYL-TRNA SYNTHETASE"/>
    <property type="match status" value="1"/>
</dbReference>
<keyword evidence="7" id="KW-0030">Aminoacyl-tRNA synthetase</keyword>
<dbReference type="InterPro" id="IPR002300">
    <property type="entry name" value="aa-tRNA-synth_Ia"/>
</dbReference>
<feature type="domain" description="Aminoacyl-tRNA synthetase class Ia" evidence="11">
    <location>
        <begin position="581"/>
        <end position="709"/>
    </location>
</feature>
<evidence type="ECO:0000256" key="3">
    <source>
        <dbReference type="ARBA" id="ARBA00022598"/>
    </source>
</evidence>